<reference evidence="9" key="1">
    <citation type="submission" date="2021-01" db="EMBL/GenBank/DDBJ databases">
        <authorList>
            <person name="Li R."/>
            <person name="Bekaert M."/>
        </authorList>
    </citation>
    <scope>NUCLEOTIDE SEQUENCE</scope>
    <source>
        <strain evidence="9">Farmed</strain>
    </source>
</reference>
<dbReference type="OrthoDB" id="197906at2759"/>
<evidence type="ECO:0000256" key="6">
    <source>
        <dbReference type="ARBA" id="ARBA00033750"/>
    </source>
</evidence>
<evidence type="ECO:0000256" key="1">
    <source>
        <dbReference type="ARBA" id="ARBA00004607"/>
    </source>
</evidence>
<evidence type="ECO:0000256" key="8">
    <source>
        <dbReference type="ARBA" id="ARBA00045673"/>
    </source>
</evidence>
<evidence type="ECO:0000313" key="10">
    <source>
        <dbReference type="Proteomes" id="UP000597762"/>
    </source>
</evidence>
<protein>
    <recommendedName>
        <fullName evidence="7">Centriolar satellite-associated tubulin polyglutamylase complex regulator 1</fullName>
    </recommendedName>
</protein>
<dbReference type="CDD" id="cd22959">
    <property type="entry name" value="DD_C11orf49"/>
    <property type="match status" value="1"/>
</dbReference>
<evidence type="ECO:0000256" key="2">
    <source>
        <dbReference type="ARBA" id="ARBA00022490"/>
    </source>
</evidence>
<dbReference type="AlphaFoldDB" id="A0A812C408"/>
<keyword evidence="10" id="KW-1185">Reference proteome</keyword>
<dbReference type="PANTHER" id="PTHR34252">
    <property type="entry name" value="UPF0705 PROTEIN C11ORF49"/>
    <property type="match status" value="1"/>
</dbReference>
<comment type="caution">
    <text evidence="9">The sequence shown here is derived from an EMBL/GenBank/DDBJ whole genome shotgun (WGS) entry which is preliminary data.</text>
</comment>
<keyword evidence="5" id="KW-0206">Cytoskeleton</keyword>
<keyword evidence="3" id="KW-0597">Phosphoprotein</keyword>
<evidence type="ECO:0000256" key="7">
    <source>
        <dbReference type="ARBA" id="ARBA00033769"/>
    </source>
</evidence>
<gene>
    <name evidence="9" type="ORF">SPHA_27894</name>
</gene>
<dbReference type="Proteomes" id="UP000597762">
    <property type="component" value="Unassembled WGS sequence"/>
</dbReference>
<keyword evidence="2" id="KW-0963">Cytoplasm</keyword>
<dbReference type="PANTHER" id="PTHR34252:SF1">
    <property type="entry name" value="CENTRIOLAR SATELLITE-ASSOCIATED TUBULIN POLYGLUTAMYLASE COMPLEX REGULATOR 1"/>
    <property type="match status" value="1"/>
</dbReference>
<dbReference type="InterPro" id="IPR038968">
    <property type="entry name" value="CSTPP1"/>
</dbReference>
<proteinExistence type="inferred from homology"/>
<dbReference type="Gene3D" id="1.20.890.10">
    <property type="entry name" value="cAMP-dependent protein kinase regulatory subunit, dimerization-anchoring domain"/>
    <property type="match status" value="1"/>
</dbReference>
<dbReference type="SUPFAM" id="SSF47391">
    <property type="entry name" value="Dimerization-anchoring domain of cAMP-dependent PK regulatory subunit"/>
    <property type="match status" value="1"/>
</dbReference>
<comment type="subcellular location">
    <subcellularLocation>
        <location evidence="1">Cytoplasm</location>
        <location evidence="1">Cytoskeleton</location>
        <location evidence="1">Microtubule organizing center</location>
        <location evidence="1">Centrosome</location>
        <location evidence="1">Centriolar satellite</location>
    </subcellularLocation>
</comment>
<dbReference type="GO" id="GO:0034451">
    <property type="term" value="C:centriolar satellite"/>
    <property type="evidence" value="ECO:0007669"/>
    <property type="project" value="UniProtKB-SubCell"/>
</dbReference>
<accession>A0A812C408</accession>
<name>A0A812C408_ACAPH</name>
<comment type="similarity">
    <text evidence="6">Belongs to the CSTPP1 family.</text>
</comment>
<keyword evidence="4" id="KW-0493">Microtubule</keyword>
<organism evidence="9 10">
    <name type="scientific">Acanthosepion pharaonis</name>
    <name type="common">Pharaoh cuttlefish</name>
    <name type="synonym">Sepia pharaonis</name>
    <dbReference type="NCBI Taxonomy" id="158019"/>
    <lineage>
        <taxon>Eukaryota</taxon>
        <taxon>Metazoa</taxon>
        <taxon>Spiralia</taxon>
        <taxon>Lophotrochozoa</taxon>
        <taxon>Mollusca</taxon>
        <taxon>Cephalopoda</taxon>
        <taxon>Coleoidea</taxon>
        <taxon>Decapodiformes</taxon>
        <taxon>Sepiida</taxon>
        <taxon>Sepiina</taxon>
        <taxon>Sepiidae</taxon>
        <taxon>Acanthosepion</taxon>
    </lineage>
</organism>
<evidence type="ECO:0000256" key="4">
    <source>
        <dbReference type="ARBA" id="ARBA00022701"/>
    </source>
</evidence>
<dbReference type="EMBL" id="CAHIKZ030001096">
    <property type="protein sequence ID" value="CAE1252259.1"/>
    <property type="molecule type" value="Genomic_DNA"/>
</dbReference>
<evidence type="ECO:0000256" key="5">
    <source>
        <dbReference type="ARBA" id="ARBA00023212"/>
    </source>
</evidence>
<dbReference type="GO" id="GO:0005874">
    <property type="term" value="C:microtubule"/>
    <property type="evidence" value="ECO:0007669"/>
    <property type="project" value="UniProtKB-KW"/>
</dbReference>
<evidence type="ECO:0000313" key="9">
    <source>
        <dbReference type="EMBL" id="CAE1252259.1"/>
    </source>
</evidence>
<sequence>MCGDEDGFNLSSEAYLEKHQILFYFEDCINQLLQYRDENPKVNTIKFINEYFYSLKCGTHVMFRDFEFINATPHNRISFLKIFWQFFKQIGKKGDLLTVQEYHSLITLICPDLPFDLVQKTARIILLDDALDSLISFADFLYAFQVQFYYQEFIQKCGEIYSVLHCQRSPRDPVVVPTSDIANLHTVSTCTSPPADGVEAISFLRAIMHLRDKKKIGSAFSIPPVQVLQEIFTSTSTSHISFYEFLMALARNEMLNAALGGLPSKSKVFDTRKV</sequence>
<comment type="function">
    <text evidence="8">Regulator of the tubulin polyglutamylase complex (TPGC) that controls cytoskeletal organization, nuclear shape, and cilium disassembly by balancing microtubule and actin assembly. Regulates the assembly and stability of the TPGC and thereby modulates polyglutamylation of the microtubule, which antagonizes MAP4 binding.</text>
</comment>
<evidence type="ECO:0000256" key="3">
    <source>
        <dbReference type="ARBA" id="ARBA00022553"/>
    </source>
</evidence>